<evidence type="ECO:0000313" key="1">
    <source>
        <dbReference type="EMBL" id="KAK3938655.1"/>
    </source>
</evidence>
<dbReference type="EMBL" id="MU853825">
    <property type="protein sequence ID" value="KAK3938655.1"/>
    <property type="molecule type" value="Genomic_DNA"/>
</dbReference>
<accession>A0AAN6N4I2</accession>
<evidence type="ECO:0000313" key="2">
    <source>
        <dbReference type="Proteomes" id="UP001303473"/>
    </source>
</evidence>
<sequence length="268" mass="30061">MPGKRLNKVPEVPGIAPGIMWVHSHITSDALTPDVFTKWYEEVHIPDMMATKGGPKTVLRYGWMESPSPKDMRYLTIYFLDDMGWLHFPGCELWGLPLHNEMLPGPSRFIGDFAHFDTRFYEEINTTVVETAATHEVLQVVEPPPPPPAKYLASVTFDLDIDDDKLEQDQIGQCLAHTAAAPPLPFIRATTYRLQPFPGGGGAMDTIEKQQVEHRPKFLRLAQFVAQPTFTDNSTLAPPRAKNIQVEMFSLLKTFGTDGPDGFLKGNR</sequence>
<name>A0AAN6N4I2_9PEZI</name>
<proteinExistence type="predicted"/>
<comment type="caution">
    <text evidence="1">The sequence shown here is derived from an EMBL/GenBank/DDBJ whole genome shotgun (WGS) entry which is preliminary data.</text>
</comment>
<protein>
    <submittedName>
        <fullName evidence="1">Uncharacterized protein</fullName>
    </submittedName>
</protein>
<gene>
    <name evidence="1" type="ORF">QBC46DRAFT_343356</name>
</gene>
<keyword evidence="2" id="KW-1185">Reference proteome</keyword>
<dbReference type="AlphaFoldDB" id="A0AAN6N4I2"/>
<reference evidence="2" key="1">
    <citation type="journal article" date="2023" name="Mol. Phylogenet. Evol.">
        <title>Genome-scale phylogeny and comparative genomics of the fungal order Sordariales.</title>
        <authorList>
            <person name="Hensen N."/>
            <person name="Bonometti L."/>
            <person name="Westerberg I."/>
            <person name="Brannstrom I.O."/>
            <person name="Guillou S."/>
            <person name="Cros-Aarteil S."/>
            <person name="Calhoun S."/>
            <person name="Haridas S."/>
            <person name="Kuo A."/>
            <person name="Mondo S."/>
            <person name="Pangilinan J."/>
            <person name="Riley R."/>
            <person name="LaButti K."/>
            <person name="Andreopoulos B."/>
            <person name="Lipzen A."/>
            <person name="Chen C."/>
            <person name="Yan M."/>
            <person name="Daum C."/>
            <person name="Ng V."/>
            <person name="Clum A."/>
            <person name="Steindorff A."/>
            <person name="Ohm R.A."/>
            <person name="Martin F."/>
            <person name="Silar P."/>
            <person name="Natvig D.O."/>
            <person name="Lalanne C."/>
            <person name="Gautier V."/>
            <person name="Ament-Velasquez S.L."/>
            <person name="Kruys A."/>
            <person name="Hutchinson M.I."/>
            <person name="Powell A.J."/>
            <person name="Barry K."/>
            <person name="Miller A.N."/>
            <person name="Grigoriev I.V."/>
            <person name="Debuchy R."/>
            <person name="Gladieux P."/>
            <person name="Hiltunen Thoren M."/>
            <person name="Johannesson H."/>
        </authorList>
    </citation>
    <scope>NUCLEOTIDE SEQUENCE [LARGE SCALE GENOMIC DNA]</scope>
    <source>
        <strain evidence="2">CBS 340.73</strain>
    </source>
</reference>
<organism evidence="1 2">
    <name type="scientific">Diplogelasinospora grovesii</name>
    <dbReference type="NCBI Taxonomy" id="303347"/>
    <lineage>
        <taxon>Eukaryota</taxon>
        <taxon>Fungi</taxon>
        <taxon>Dikarya</taxon>
        <taxon>Ascomycota</taxon>
        <taxon>Pezizomycotina</taxon>
        <taxon>Sordariomycetes</taxon>
        <taxon>Sordariomycetidae</taxon>
        <taxon>Sordariales</taxon>
        <taxon>Diplogelasinosporaceae</taxon>
        <taxon>Diplogelasinospora</taxon>
    </lineage>
</organism>
<dbReference type="Proteomes" id="UP001303473">
    <property type="component" value="Unassembled WGS sequence"/>
</dbReference>